<organism evidence="4 5">
    <name type="scientific">Holothuria leucospilota</name>
    <name type="common">Black long sea cucumber</name>
    <name type="synonym">Mertensiothuria leucospilota</name>
    <dbReference type="NCBI Taxonomy" id="206669"/>
    <lineage>
        <taxon>Eukaryota</taxon>
        <taxon>Metazoa</taxon>
        <taxon>Echinodermata</taxon>
        <taxon>Eleutherozoa</taxon>
        <taxon>Echinozoa</taxon>
        <taxon>Holothuroidea</taxon>
        <taxon>Aspidochirotacea</taxon>
        <taxon>Aspidochirotida</taxon>
        <taxon>Holothuriidae</taxon>
        <taxon>Holothuria</taxon>
    </lineage>
</organism>
<reference evidence="4" key="1">
    <citation type="submission" date="2021-10" db="EMBL/GenBank/DDBJ databases">
        <title>Tropical sea cucumber genome reveals ecological adaptation and Cuvierian tubules defense mechanism.</title>
        <authorList>
            <person name="Chen T."/>
        </authorList>
    </citation>
    <scope>NUCLEOTIDE SEQUENCE</scope>
    <source>
        <strain evidence="4">Nanhai2018</strain>
        <tissue evidence="4">Muscle</tissue>
    </source>
</reference>
<feature type="region of interest" description="Disordered" evidence="2">
    <location>
        <begin position="402"/>
        <end position="422"/>
    </location>
</feature>
<dbReference type="GO" id="GO:0005096">
    <property type="term" value="F:GTPase activator activity"/>
    <property type="evidence" value="ECO:0007669"/>
    <property type="project" value="UniProtKB-KW"/>
</dbReference>
<dbReference type="GO" id="GO:0005776">
    <property type="term" value="C:autophagosome"/>
    <property type="evidence" value="ECO:0007669"/>
    <property type="project" value="TreeGrafter"/>
</dbReference>
<protein>
    <submittedName>
        <fullName evidence="4">TBC1 domain family member 25</fullName>
    </submittedName>
</protein>
<feature type="domain" description="Rab-GAP TBC" evidence="3">
    <location>
        <begin position="153"/>
        <end position="357"/>
    </location>
</feature>
<evidence type="ECO:0000313" key="5">
    <source>
        <dbReference type="Proteomes" id="UP001152320"/>
    </source>
</evidence>
<dbReference type="SMART" id="SM00164">
    <property type="entry name" value="TBC"/>
    <property type="match status" value="1"/>
</dbReference>
<dbReference type="Pfam" id="PF00566">
    <property type="entry name" value="RabGAP-TBC"/>
    <property type="match status" value="1"/>
</dbReference>
<dbReference type="Gene3D" id="1.10.472.80">
    <property type="entry name" value="Ypt/Rab-GAP domain of gyp1p, domain 3"/>
    <property type="match status" value="1"/>
</dbReference>
<dbReference type="GO" id="GO:1901096">
    <property type="term" value="P:regulation of autophagosome maturation"/>
    <property type="evidence" value="ECO:0007669"/>
    <property type="project" value="TreeGrafter"/>
</dbReference>
<comment type="caution">
    <text evidence="4">The sequence shown here is derived from an EMBL/GenBank/DDBJ whole genome shotgun (WGS) entry which is preliminary data.</text>
</comment>
<dbReference type="InterPro" id="IPR035969">
    <property type="entry name" value="Rab-GAP_TBC_sf"/>
</dbReference>
<dbReference type="PROSITE" id="PS50086">
    <property type="entry name" value="TBC_RABGAP"/>
    <property type="match status" value="1"/>
</dbReference>
<evidence type="ECO:0000313" key="4">
    <source>
        <dbReference type="EMBL" id="KAJ8047807.1"/>
    </source>
</evidence>
<keyword evidence="1" id="KW-0343">GTPase activation</keyword>
<feature type="region of interest" description="Disordered" evidence="2">
    <location>
        <begin position="454"/>
        <end position="527"/>
    </location>
</feature>
<feature type="compositionally biased region" description="Low complexity" evidence="2">
    <location>
        <begin position="501"/>
        <end position="518"/>
    </location>
</feature>
<dbReference type="InterPro" id="IPR000195">
    <property type="entry name" value="Rab-GAP-TBC_dom"/>
</dbReference>
<dbReference type="Proteomes" id="UP001152320">
    <property type="component" value="Chromosome 2"/>
</dbReference>
<dbReference type="PANTHER" id="PTHR22957:SF333">
    <property type="entry name" value="TBC1 DOMAIN FAMILY MEMBER 25"/>
    <property type="match status" value="1"/>
</dbReference>
<dbReference type="PANTHER" id="PTHR22957">
    <property type="entry name" value="TBC1 DOMAIN FAMILY MEMBER GTPASE-ACTIVATING PROTEIN"/>
    <property type="match status" value="1"/>
</dbReference>
<evidence type="ECO:0000256" key="2">
    <source>
        <dbReference type="SAM" id="MobiDB-lite"/>
    </source>
</evidence>
<accession>A0A9Q1CLJ1</accession>
<dbReference type="EMBL" id="JAIZAY010000002">
    <property type="protein sequence ID" value="KAJ8047807.1"/>
    <property type="molecule type" value="Genomic_DNA"/>
</dbReference>
<evidence type="ECO:0000259" key="3">
    <source>
        <dbReference type="PROSITE" id="PS50086"/>
    </source>
</evidence>
<gene>
    <name evidence="4" type="ORF">HOLleu_06908</name>
</gene>
<dbReference type="OrthoDB" id="10264062at2759"/>
<sequence>MQYVYKLREFTISYLSRDDEGDDVFLALLSDWDLDAAIFCASDPCLRLRIDAKPFEGPGLLEGWDVIGGQDVPQNSSDRRYVPFVGSLVSQVGRTITRVQKIFQTVEEESAAEDQKYELPKPPLDDQEFLTYLNYLGCLEKPHELRLRIYQGGVEPSLRKVVWRHLLNVYPEGLTGTERLDYVRRKTDEYKLLKKKLLADLRDENVHIRNMVMKDVCRTDRQETFFAGEDNPNTQKLFNILTTFSLAHPDVSYCQGMSDLAAPILFVLQDEAQAYMCFCCLMKRLKGSFLPDGKAMSVKFLHLTELIRCVDAEFYEYLKNENADDLYFCYRWLLLELKREFSFQDALRMMEIMWSSLPPDPPPPDDGVSLEGPPCQNSPSAYTVDRLRFKFSLKKASSREDTFSKDVGELGSNKLKRGGVETSPQKVAVKVECSCTGDHCENCREDSVEITNVVNSSSANNSPTKDSDVARPSKLPPQSLSLHPNSNANASHTLSSPPTDRPLTPSSPSRHSPSPLRKSPFRGLPHPKDFGGGNPFMMFLCLSLLLEQRDRIINNKMDFNEMAMLFDRMVRKHNLNRVLHRARTLYSQYLQSEAAYTGFVMVKGNNSVIQQSYNTGSPQLNSTKLIGTVT</sequence>
<keyword evidence="5" id="KW-1185">Reference proteome</keyword>
<dbReference type="SUPFAM" id="SSF47923">
    <property type="entry name" value="Ypt/Rab-GAP domain of gyp1p"/>
    <property type="match status" value="2"/>
</dbReference>
<dbReference type="Gene3D" id="1.10.8.270">
    <property type="entry name" value="putative rabgap domain of human tbc1 domain family member 14 like domains"/>
    <property type="match status" value="1"/>
</dbReference>
<evidence type="ECO:0000256" key="1">
    <source>
        <dbReference type="ARBA" id="ARBA00022468"/>
    </source>
</evidence>
<name>A0A9Q1CLJ1_HOLLE</name>
<feature type="compositionally biased region" description="Polar residues" evidence="2">
    <location>
        <begin position="476"/>
        <end position="498"/>
    </location>
</feature>
<proteinExistence type="predicted"/>
<dbReference type="AlphaFoldDB" id="A0A9Q1CLJ1"/>